<dbReference type="InterPro" id="IPR036614">
    <property type="entry name" value="RusA-like_sf"/>
</dbReference>
<gene>
    <name evidence="1" type="ORF">LCGC14_1037620</name>
</gene>
<dbReference type="Gene3D" id="3.30.1330.70">
    <property type="entry name" value="Holliday junction resolvase RusA"/>
    <property type="match status" value="1"/>
</dbReference>
<dbReference type="SUPFAM" id="SSF103084">
    <property type="entry name" value="Holliday junction resolvase RusA"/>
    <property type="match status" value="1"/>
</dbReference>
<dbReference type="EMBL" id="LAZR01004254">
    <property type="protein sequence ID" value="KKN10324.1"/>
    <property type="molecule type" value="Genomic_DNA"/>
</dbReference>
<proteinExistence type="predicted"/>
<reference evidence="1" key="1">
    <citation type="journal article" date="2015" name="Nature">
        <title>Complex archaea that bridge the gap between prokaryotes and eukaryotes.</title>
        <authorList>
            <person name="Spang A."/>
            <person name="Saw J.H."/>
            <person name="Jorgensen S.L."/>
            <person name="Zaremba-Niedzwiedzka K."/>
            <person name="Martijn J."/>
            <person name="Lind A.E."/>
            <person name="van Eijk R."/>
            <person name="Schleper C."/>
            <person name="Guy L."/>
            <person name="Ettema T.J."/>
        </authorList>
    </citation>
    <scope>NUCLEOTIDE SEQUENCE</scope>
</reference>
<protein>
    <submittedName>
        <fullName evidence="1">Uncharacterized protein</fullName>
    </submittedName>
</protein>
<dbReference type="GO" id="GO:0006281">
    <property type="term" value="P:DNA repair"/>
    <property type="evidence" value="ECO:0007669"/>
    <property type="project" value="InterPro"/>
</dbReference>
<organism evidence="1">
    <name type="scientific">marine sediment metagenome</name>
    <dbReference type="NCBI Taxonomy" id="412755"/>
    <lineage>
        <taxon>unclassified sequences</taxon>
        <taxon>metagenomes</taxon>
        <taxon>ecological metagenomes</taxon>
    </lineage>
</organism>
<accession>A0A0F9MXB5</accession>
<comment type="caution">
    <text evidence="1">The sequence shown here is derived from an EMBL/GenBank/DDBJ whole genome shotgun (WGS) entry which is preliminary data.</text>
</comment>
<dbReference type="AlphaFoldDB" id="A0A0F9MXB5"/>
<dbReference type="GO" id="GO:0000287">
    <property type="term" value="F:magnesium ion binding"/>
    <property type="evidence" value="ECO:0007669"/>
    <property type="project" value="InterPro"/>
</dbReference>
<dbReference type="GO" id="GO:0006310">
    <property type="term" value="P:DNA recombination"/>
    <property type="evidence" value="ECO:0007669"/>
    <property type="project" value="InterPro"/>
</dbReference>
<sequence>MKAVTIKQKIHINPLSVNKAWQGKRFKTKAYKQYERDVLLQLKWSVQPLPPYRIDIEFGFTSVLSDIDNPVKCFVDILQKKYGINDKDVYEMNLKKTIVKDGYIKFGIYHLK</sequence>
<name>A0A0F9MXB5_9ZZZZ</name>
<evidence type="ECO:0000313" key="1">
    <source>
        <dbReference type="EMBL" id="KKN10324.1"/>
    </source>
</evidence>